<evidence type="ECO:0000259" key="4">
    <source>
        <dbReference type="Pfam" id="PF09084"/>
    </source>
</evidence>
<reference evidence="5" key="2">
    <citation type="submission" date="2023-01" db="EMBL/GenBank/DDBJ databases">
        <authorList>
            <person name="Sun Q."/>
            <person name="Evtushenko L."/>
        </authorList>
    </citation>
    <scope>NUCLEOTIDE SEQUENCE</scope>
    <source>
        <strain evidence="5">VKM Ac-2007</strain>
    </source>
</reference>
<evidence type="ECO:0000313" key="5">
    <source>
        <dbReference type="EMBL" id="GLK08970.1"/>
    </source>
</evidence>
<comment type="caution">
    <text evidence="5">The sequence shown here is derived from an EMBL/GenBank/DDBJ whole genome shotgun (WGS) entry which is preliminary data.</text>
</comment>
<name>A0A9W6HYZ3_9ACTN</name>
<dbReference type="PANTHER" id="PTHR30024:SF47">
    <property type="entry name" value="TAURINE-BINDING PERIPLASMIC PROTEIN"/>
    <property type="match status" value="1"/>
</dbReference>
<dbReference type="SUPFAM" id="SSF53850">
    <property type="entry name" value="Periplasmic binding protein-like II"/>
    <property type="match status" value="1"/>
</dbReference>
<keyword evidence="3" id="KW-0732">Signal</keyword>
<proteinExistence type="inferred from homology"/>
<dbReference type="AlphaFoldDB" id="A0A9W6HYZ3"/>
<comment type="similarity">
    <text evidence="2">Belongs to the bacterial solute-binding protein SsuA/TauA family.</text>
</comment>
<accession>A0A9W6HYZ3</accession>
<dbReference type="EMBL" id="BSEV01000004">
    <property type="protein sequence ID" value="GLK08970.1"/>
    <property type="molecule type" value="Genomic_DNA"/>
</dbReference>
<dbReference type="Proteomes" id="UP001143474">
    <property type="component" value="Unassembled WGS sequence"/>
</dbReference>
<dbReference type="RefSeq" id="WP_271217460.1">
    <property type="nucleotide sequence ID" value="NZ_BAAAVD010000004.1"/>
</dbReference>
<dbReference type="InterPro" id="IPR015168">
    <property type="entry name" value="SsuA/THI5"/>
</dbReference>
<evidence type="ECO:0000256" key="2">
    <source>
        <dbReference type="ARBA" id="ARBA00010742"/>
    </source>
</evidence>
<evidence type="ECO:0000256" key="1">
    <source>
        <dbReference type="ARBA" id="ARBA00004418"/>
    </source>
</evidence>
<dbReference type="GO" id="GO:0042597">
    <property type="term" value="C:periplasmic space"/>
    <property type="evidence" value="ECO:0007669"/>
    <property type="project" value="UniProtKB-SubCell"/>
</dbReference>
<feature type="domain" description="SsuA/THI5-like" evidence="4">
    <location>
        <begin position="15"/>
        <end position="224"/>
    </location>
</feature>
<evidence type="ECO:0000256" key="3">
    <source>
        <dbReference type="ARBA" id="ARBA00022729"/>
    </source>
</evidence>
<dbReference type="Gene3D" id="3.40.190.10">
    <property type="entry name" value="Periplasmic binding protein-like II"/>
    <property type="match status" value="2"/>
</dbReference>
<comment type="subcellular location">
    <subcellularLocation>
        <location evidence="1">Periplasm</location>
    </subcellularLocation>
</comment>
<protein>
    <recommendedName>
        <fullName evidence="4">SsuA/THI5-like domain-containing protein</fullName>
    </recommendedName>
</protein>
<evidence type="ECO:0000313" key="6">
    <source>
        <dbReference type="Proteomes" id="UP001143474"/>
    </source>
</evidence>
<reference evidence="5" key="1">
    <citation type="journal article" date="2014" name="Int. J. Syst. Evol. Microbiol.">
        <title>Complete genome sequence of Corynebacterium casei LMG S-19264T (=DSM 44701T), isolated from a smear-ripened cheese.</title>
        <authorList>
            <consortium name="US DOE Joint Genome Institute (JGI-PGF)"/>
            <person name="Walter F."/>
            <person name="Albersmeier A."/>
            <person name="Kalinowski J."/>
            <person name="Ruckert C."/>
        </authorList>
    </citation>
    <scope>NUCLEOTIDE SEQUENCE</scope>
    <source>
        <strain evidence="5">VKM Ac-2007</strain>
    </source>
</reference>
<keyword evidence="6" id="KW-1185">Reference proteome</keyword>
<sequence length="296" mass="31432">METTEITVGSIPIPDTAALEIAMDCGFFEREGLRVRKEIIQGSAAAIPDLKAGHLQFCLLNHVTALAAQHSGVVDLRYVADAYQAAPETFLLMTRKDSTLRTPADLRGQTIAVTTLKSIGTLTTEVTLKAYGLTAADVKMVEMPLPNMPAALQAGTVAVAWMTEPFVTAVRRQGAKRIADVMAGPTDRFPVAGYGTTATFAERNPEIVAAFQRAITAGQEVAASDRGVITKILPVYTRISPQDAAQVTLGSYPTALDPARLERVAAALREYGYTDGPVDVSPMLRLLGPMATGATG</sequence>
<gene>
    <name evidence="5" type="ORF">GCM10017600_23760</name>
</gene>
<organism evidence="5 6">
    <name type="scientific">Streptosporangium carneum</name>
    <dbReference type="NCBI Taxonomy" id="47481"/>
    <lineage>
        <taxon>Bacteria</taxon>
        <taxon>Bacillati</taxon>
        <taxon>Actinomycetota</taxon>
        <taxon>Actinomycetes</taxon>
        <taxon>Streptosporangiales</taxon>
        <taxon>Streptosporangiaceae</taxon>
        <taxon>Streptosporangium</taxon>
    </lineage>
</organism>
<dbReference type="Pfam" id="PF09084">
    <property type="entry name" value="NMT1"/>
    <property type="match status" value="1"/>
</dbReference>
<dbReference type="PANTHER" id="PTHR30024">
    <property type="entry name" value="ALIPHATIC SULFONATES-BINDING PROTEIN-RELATED"/>
    <property type="match status" value="1"/>
</dbReference>